<dbReference type="InterPro" id="IPR007803">
    <property type="entry name" value="Asp/Arg/Pro-Hydrxlase"/>
</dbReference>
<name>A0A7R8WK38_9CRUS</name>
<sequence length="329" mass="38003">MHCCGEFLSDNFTTISLLLVSLLTLLLTLFLFRGKTQEKQKCPFPRCSRCRGRMWLKFEKLSEVSKLLAENGFNADAQSFICRGLLHTARLNLRQNQDTSVNKKDVVLDDCTYRDIDLGPFQFCSPDLSTKPFYEKEELLTKEVNVLKDEFEALRKEVEELDASKWQTEEDSRWFKFYKINEGIVQLPVQEDHRSFAVMKKLQSEIILDCKFGFAGFFRLEPQGRVDDHYGPTNCRIRVHLGLKIPEGCHLKVSGSKRTWAEGECLLFDDSFLHSAANDNPGSERLIFLVDFWHPQLSSEQRRVIKFMFPSFATPTESNEGGDKATDDR</sequence>
<dbReference type="SUPFAM" id="SSF51197">
    <property type="entry name" value="Clavaminate synthase-like"/>
    <property type="match status" value="1"/>
</dbReference>
<dbReference type="PANTHER" id="PTHR46332">
    <property type="entry name" value="ASPARTATE BETA-HYDROXYLASE DOMAIN-CONTAINING PROTEIN 2"/>
    <property type="match status" value="1"/>
</dbReference>
<dbReference type="PANTHER" id="PTHR46332:SF5">
    <property type="entry name" value="ASPARTATE BETA-HYDROXYLASE DOMAIN CONTAINING 2"/>
    <property type="match status" value="1"/>
</dbReference>
<evidence type="ECO:0000256" key="3">
    <source>
        <dbReference type="ARBA" id="ARBA00023002"/>
    </source>
</evidence>
<evidence type="ECO:0000313" key="4">
    <source>
        <dbReference type="EMBL" id="CAD7233215.1"/>
    </source>
</evidence>
<dbReference type="EMBL" id="OB665848">
    <property type="protein sequence ID" value="CAD7233215.1"/>
    <property type="molecule type" value="Genomic_DNA"/>
</dbReference>
<gene>
    <name evidence="4" type="ORF">CTOB1V02_LOCUS11038</name>
</gene>
<dbReference type="OrthoDB" id="438431at2759"/>
<evidence type="ECO:0000256" key="1">
    <source>
        <dbReference type="ARBA" id="ARBA00007730"/>
    </source>
</evidence>
<comment type="similarity">
    <text evidence="1">Belongs to the aspartyl/asparaginyl beta-hydroxylase family.</text>
</comment>
<dbReference type="InterPro" id="IPR051821">
    <property type="entry name" value="Asp/Asn_beta-hydroxylase"/>
</dbReference>
<dbReference type="GO" id="GO:0051213">
    <property type="term" value="F:dioxygenase activity"/>
    <property type="evidence" value="ECO:0007669"/>
    <property type="project" value="UniProtKB-KW"/>
</dbReference>
<accession>A0A7R8WK38</accession>
<dbReference type="GO" id="GO:0016020">
    <property type="term" value="C:membrane"/>
    <property type="evidence" value="ECO:0007669"/>
    <property type="project" value="TreeGrafter"/>
</dbReference>
<dbReference type="InterPro" id="IPR027443">
    <property type="entry name" value="IPNS-like_sf"/>
</dbReference>
<protein>
    <submittedName>
        <fullName evidence="4">Uncharacterized protein</fullName>
    </submittedName>
</protein>
<keyword evidence="2" id="KW-0223">Dioxygenase</keyword>
<keyword evidence="3" id="KW-0560">Oxidoreductase</keyword>
<evidence type="ECO:0000256" key="2">
    <source>
        <dbReference type="ARBA" id="ARBA00022964"/>
    </source>
</evidence>
<dbReference type="Gene3D" id="2.60.120.330">
    <property type="entry name" value="B-lactam Antibiotic, Isopenicillin N Synthase, Chain"/>
    <property type="match status" value="1"/>
</dbReference>
<dbReference type="AlphaFoldDB" id="A0A7R8WK38"/>
<proteinExistence type="inferred from homology"/>
<dbReference type="Pfam" id="PF05118">
    <property type="entry name" value="Asp_Arg_Hydrox"/>
    <property type="match status" value="1"/>
</dbReference>
<reference evidence="4" key="1">
    <citation type="submission" date="2020-11" db="EMBL/GenBank/DDBJ databases">
        <authorList>
            <person name="Tran Van P."/>
        </authorList>
    </citation>
    <scope>NUCLEOTIDE SEQUENCE</scope>
</reference>
<organism evidence="4">
    <name type="scientific">Cyprideis torosa</name>
    <dbReference type="NCBI Taxonomy" id="163714"/>
    <lineage>
        <taxon>Eukaryota</taxon>
        <taxon>Metazoa</taxon>
        <taxon>Ecdysozoa</taxon>
        <taxon>Arthropoda</taxon>
        <taxon>Crustacea</taxon>
        <taxon>Oligostraca</taxon>
        <taxon>Ostracoda</taxon>
        <taxon>Podocopa</taxon>
        <taxon>Podocopida</taxon>
        <taxon>Cytherocopina</taxon>
        <taxon>Cytheroidea</taxon>
        <taxon>Cytherideidae</taxon>
        <taxon>Cyprideis</taxon>
    </lineage>
</organism>